<gene>
    <name evidence="2" type="ORF">STCU_08332</name>
</gene>
<proteinExistence type="predicted"/>
<dbReference type="OrthoDB" id="244362at2759"/>
<sequence>MVKIKGAKSKRKSSKQRHKIERKKREHKRDLKKAAKALKKNGLGPKRSKKSRDMAKLALKVSNTHPDKEEILSRVLAARENAKVMKAEKRHRVEEEVDDVSQQSPAVVSNTRQLLFIPAKVGGNFKLQFRRALEELVLPAEASGKDVQELPSVAYLITLDSRFAVQCVPWTLLDAIMEQAKLYTGSRNVLLLFVLTKVELVSAAALISQFSLLAAELNKRYPAKSIPKHIVMTFVPFSIYHDTLTKHLLRVLNQFKESEGGKSNKMKSNLSNKMCAFVIGLPNSGRRSLSRTLTQVQYQTSVGSAPLHAAQLHLTRTKEDKVETKFAIPNAKGVTLIQFPEDHTVQAALRTITGGDIFFRSLTFIEKCEEPEAIACAVF</sequence>
<reference evidence="2 3" key="1">
    <citation type="journal article" date="2013" name="PLoS ONE">
        <title>Predicting the Proteins of Angomonas deanei, Strigomonas culicis and Their Respective Endosymbionts Reveals New Aspects of the Trypanosomatidae Family.</title>
        <authorList>
            <person name="Motta M.C."/>
            <person name="Martins A.C."/>
            <person name="de Souza S.S."/>
            <person name="Catta-Preta C.M."/>
            <person name="Silva R."/>
            <person name="Klein C.C."/>
            <person name="de Almeida L.G."/>
            <person name="de Lima Cunha O."/>
            <person name="Ciapina L.P."/>
            <person name="Brocchi M."/>
            <person name="Colabardini A.C."/>
            <person name="de Araujo Lima B."/>
            <person name="Machado C.R."/>
            <person name="de Almeida Soares C.M."/>
            <person name="Probst C.M."/>
            <person name="de Menezes C.B."/>
            <person name="Thompson C.E."/>
            <person name="Bartholomeu D.C."/>
            <person name="Gradia D.F."/>
            <person name="Pavoni D.P."/>
            <person name="Grisard E.C."/>
            <person name="Fantinatti-Garboggini F."/>
            <person name="Marchini F.K."/>
            <person name="Rodrigues-Luiz G.F."/>
            <person name="Wagner G."/>
            <person name="Goldman G.H."/>
            <person name="Fietto J.L."/>
            <person name="Elias M.C."/>
            <person name="Goldman M.H."/>
            <person name="Sagot M.F."/>
            <person name="Pereira M."/>
            <person name="Stoco P.H."/>
            <person name="de Mendonca-Neto R.P."/>
            <person name="Teixeira S.M."/>
            <person name="Maciel T.E."/>
            <person name="de Oliveira Mendes T.A."/>
            <person name="Urmenyi T.P."/>
            <person name="de Souza W."/>
            <person name="Schenkman S."/>
            <person name="de Vasconcelos A.T."/>
        </authorList>
    </citation>
    <scope>NUCLEOTIDE SEQUENCE [LARGE SCALE GENOMIC DNA]</scope>
</reference>
<dbReference type="Proteomes" id="UP000015354">
    <property type="component" value="Unassembled WGS sequence"/>
</dbReference>
<keyword evidence="3" id="KW-1185">Reference proteome</keyword>
<name>S9TZW7_9TRYP</name>
<accession>S9TZW7</accession>
<comment type="caution">
    <text evidence="2">The sequence shown here is derived from an EMBL/GenBank/DDBJ whole genome shotgun (WGS) entry which is preliminary data.</text>
</comment>
<dbReference type="GO" id="GO:0005634">
    <property type="term" value="C:nucleus"/>
    <property type="evidence" value="ECO:0007669"/>
    <property type="project" value="UniProtKB-SubCell"/>
</dbReference>
<protein>
    <submittedName>
        <fullName evidence="2">Uncharacterized protein</fullName>
    </submittedName>
</protein>
<evidence type="ECO:0000313" key="3">
    <source>
        <dbReference type="Proteomes" id="UP000015354"/>
    </source>
</evidence>
<organism evidence="2 3">
    <name type="scientific">Strigomonas culicis</name>
    <dbReference type="NCBI Taxonomy" id="28005"/>
    <lineage>
        <taxon>Eukaryota</taxon>
        <taxon>Discoba</taxon>
        <taxon>Euglenozoa</taxon>
        <taxon>Kinetoplastea</taxon>
        <taxon>Metakinetoplastina</taxon>
        <taxon>Trypanosomatida</taxon>
        <taxon>Trypanosomatidae</taxon>
        <taxon>Strigomonadinae</taxon>
        <taxon>Strigomonas</taxon>
    </lineage>
</organism>
<feature type="region of interest" description="Disordered" evidence="1">
    <location>
        <begin position="1"/>
        <end position="53"/>
    </location>
</feature>
<dbReference type="EMBL" id="ATMH01008332">
    <property type="protein sequence ID" value="EPY22134.1"/>
    <property type="molecule type" value="Genomic_DNA"/>
</dbReference>
<evidence type="ECO:0000313" key="2">
    <source>
        <dbReference type="EMBL" id="EPY22134.1"/>
    </source>
</evidence>
<feature type="compositionally biased region" description="Basic residues" evidence="1">
    <location>
        <begin position="1"/>
        <end position="27"/>
    </location>
</feature>
<dbReference type="AlphaFoldDB" id="S9TZW7"/>
<evidence type="ECO:0000256" key="1">
    <source>
        <dbReference type="SAM" id="MobiDB-lite"/>
    </source>
</evidence>